<dbReference type="GO" id="GO:0003676">
    <property type="term" value="F:nucleic acid binding"/>
    <property type="evidence" value="ECO:0007669"/>
    <property type="project" value="InterPro"/>
</dbReference>
<sequence>MPIKNLRKAALRIKKAIKNQERIILYGDSDLDGAASVVIVKESVEGLGGKVDQVYFPDRNKERHGLNEQAVHNLKPKAPALLILLDCGIGNFQEIKLARKLGFEVIVIDHHIILGKLPKAHIIVDPKQPGDRYPFKELATGGLALKLAFELLGENSPIIKERNFFEIAALATIADMMVQTDDNQDIIETGLRGLKTPTRPSLKIFFELDKSLNSLSSREVAQKIVAILNSGDAKNHINAIYSLLVSDNKKTITSLVKNLIEQKAQRQKRVKEITNEVDKVAIKNIKDPIVFASKNRWQYSLLGAVASRICGKYKKPTFLTQKDFNKKDGLGAGAVRMPKGVDAVKAMTHCKKLLKTFGGHPAAAGFSIEVGNLKEFKSCLIKYINK</sequence>
<evidence type="ECO:0000313" key="3">
    <source>
        <dbReference type="EMBL" id="OHA70064.1"/>
    </source>
</evidence>
<protein>
    <recommendedName>
        <fullName evidence="5">Single-stranded-DNA-specific exonuclease RecJ</fullName>
    </recommendedName>
</protein>
<dbReference type="Gene3D" id="3.10.310.30">
    <property type="match status" value="1"/>
</dbReference>
<dbReference type="InterPro" id="IPR038763">
    <property type="entry name" value="DHH_sf"/>
</dbReference>
<dbReference type="GO" id="GO:0004527">
    <property type="term" value="F:exonuclease activity"/>
    <property type="evidence" value="ECO:0007669"/>
    <property type="project" value="UniProtKB-KW"/>
</dbReference>
<dbReference type="Proteomes" id="UP000177078">
    <property type="component" value="Unassembled WGS sequence"/>
</dbReference>
<dbReference type="InterPro" id="IPR001667">
    <property type="entry name" value="DDH_dom"/>
</dbReference>
<evidence type="ECO:0000259" key="2">
    <source>
        <dbReference type="Pfam" id="PF02272"/>
    </source>
</evidence>
<dbReference type="SUPFAM" id="SSF64182">
    <property type="entry name" value="DHH phosphoesterases"/>
    <property type="match status" value="1"/>
</dbReference>
<dbReference type="Pfam" id="PF02272">
    <property type="entry name" value="DHHA1"/>
    <property type="match status" value="1"/>
</dbReference>
<dbReference type="AlphaFoldDB" id="A0A1G2RB46"/>
<evidence type="ECO:0000313" key="4">
    <source>
        <dbReference type="Proteomes" id="UP000177078"/>
    </source>
</evidence>
<feature type="domain" description="DDH" evidence="1">
    <location>
        <begin position="22"/>
        <end position="169"/>
    </location>
</feature>
<dbReference type="EMBL" id="MHUC01000038">
    <property type="protein sequence ID" value="OHA70064.1"/>
    <property type="molecule type" value="Genomic_DNA"/>
</dbReference>
<evidence type="ECO:0008006" key="5">
    <source>
        <dbReference type="Google" id="ProtNLM"/>
    </source>
</evidence>
<name>A0A1G2RB46_9BACT</name>
<evidence type="ECO:0000259" key="1">
    <source>
        <dbReference type="Pfam" id="PF01368"/>
    </source>
</evidence>
<dbReference type="STRING" id="1802457.A3F15_01180"/>
<dbReference type="InterPro" id="IPR003156">
    <property type="entry name" value="DHHA1_dom"/>
</dbReference>
<dbReference type="PANTHER" id="PTHR30255:SF2">
    <property type="entry name" value="SINGLE-STRANDED-DNA-SPECIFIC EXONUCLEASE RECJ"/>
    <property type="match status" value="1"/>
</dbReference>
<organism evidence="3 4">
    <name type="scientific">Candidatus Wildermuthbacteria bacterium RIFCSPHIGHO2_12_FULL_40_12</name>
    <dbReference type="NCBI Taxonomy" id="1802457"/>
    <lineage>
        <taxon>Bacteria</taxon>
        <taxon>Candidatus Wildermuthiibacteriota</taxon>
    </lineage>
</organism>
<dbReference type="PANTHER" id="PTHR30255">
    <property type="entry name" value="SINGLE-STRANDED-DNA-SPECIFIC EXONUCLEASE RECJ"/>
    <property type="match status" value="1"/>
</dbReference>
<proteinExistence type="predicted"/>
<gene>
    <name evidence="3" type="ORF">A3F15_01180</name>
</gene>
<dbReference type="InterPro" id="IPR051673">
    <property type="entry name" value="SSDNA_exonuclease_RecJ"/>
</dbReference>
<feature type="domain" description="DHHA1" evidence="2">
    <location>
        <begin position="289"/>
        <end position="385"/>
    </location>
</feature>
<comment type="caution">
    <text evidence="3">The sequence shown here is derived from an EMBL/GenBank/DDBJ whole genome shotgun (WGS) entry which is preliminary data.</text>
</comment>
<dbReference type="Pfam" id="PF01368">
    <property type="entry name" value="DHH"/>
    <property type="match status" value="1"/>
</dbReference>
<dbReference type="Gene3D" id="3.90.1640.30">
    <property type="match status" value="1"/>
</dbReference>
<reference evidence="3 4" key="1">
    <citation type="journal article" date="2016" name="Nat. Commun.">
        <title>Thousands of microbial genomes shed light on interconnected biogeochemical processes in an aquifer system.</title>
        <authorList>
            <person name="Anantharaman K."/>
            <person name="Brown C.T."/>
            <person name="Hug L.A."/>
            <person name="Sharon I."/>
            <person name="Castelle C.J."/>
            <person name="Probst A.J."/>
            <person name="Thomas B.C."/>
            <person name="Singh A."/>
            <person name="Wilkins M.J."/>
            <person name="Karaoz U."/>
            <person name="Brodie E.L."/>
            <person name="Williams K.H."/>
            <person name="Hubbard S.S."/>
            <person name="Banfield J.F."/>
        </authorList>
    </citation>
    <scope>NUCLEOTIDE SEQUENCE [LARGE SCALE GENOMIC DNA]</scope>
</reference>
<accession>A0A1G2RB46</accession>